<dbReference type="PANTHER" id="PTHR16222:SF24">
    <property type="entry name" value="ADP-RIBOSYLHYDROLASE ARH3"/>
    <property type="match status" value="1"/>
</dbReference>
<keyword evidence="3 16" id="KW-0378">Hydrolase</keyword>
<dbReference type="EMBL" id="LSRX01000590">
    <property type="protein sequence ID" value="OLP93210.1"/>
    <property type="molecule type" value="Genomic_DNA"/>
</dbReference>
<evidence type="ECO:0000256" key="8">
    <source>
        <dbReference type="ARBA" id="ARBA00042850"/>
    </source>
</evidence>
<dbReference type="InterPro" id="IPR036705">
    <property type="entry name" value="Ribosyl_crysJ1_sf"/>
</dbReference>
<evidence type="ECO:0000313" key="16">
    <source>
        <dbReference type="EMBL" id="OLP93210.1"/>
    </source>
</evidence>
<dbReference type="PANTHER" id="PTHR16222">
    <property type="entry name" value="ADP-RIBOSYLGLYCOHYDROLASE"/>
    <property type="match status" value="1"/>
</dbReference>
<feature type="transmembrane region" description="Helical" evidence="14">
    <location>
        <begin position="775"/>
        <end position="797"/>
    </location>
</feature>
<accession>A0A1Q9DDS4</accession>
<evidence type="ECO:0000313" key="17">
    <source>
        <dbReference type="Proteomes" id="UP000186817"/>
    </source>
</evidence>
<evidence type="ECO:0000256" key="3">
    <source>
        <dbReference type="ARBA" id="ARBA00022801"/>
    </source>
</evidence>
<dbReference type="Proteomes" id="UP000186817">
    <property type="component" value="Unassembled WGS sequence"/>
</dbReference>
<comment type="similarity">
    <text evidence="1">Belongs to the ADP-ribosylglycohydrolase family.</text>
</comment>
<dbReference type="InterPro" id="IPR005502">
    <property type="entry name" value="Ribosyl_crysJ1"/>
</dbReference>
<sequence>MMLADEALRARARGCMLGIMVGDALGAAFEGYSQERIRKLAQGEWQTPLVQGFVRAVHMGTYISTGTTLQGPFQLARGVDDMAFVPPGPELPEEVLDQCGRIGMYTDDACACLAVAGSLVECGRADAGHVARSCAEFFRDNEHFRGSPATAKQVNAACLAGVPVEKTGLPPYFRFEGGSFANGGAMRISPLALAYRHASHGALRKAVEQTILGTHRHTEAVDFAALQAAAVQYSLLHDPGTFDPNELLPGLLGLCHSDDMRDVMASLARAVRFVNMDDADDQKILGPILTKHKRPGSGLGFQLASIHMAPCVFWLVCRHYRDPRRAVQAAVDLGGDTDTTASMVGAIVGALHSEGWCDDWAGSMENGVHGRDYALRLAEQLVELDGTIVVVAGQDAQRAGGEAPNADIDLRRWIYDWERLLLATIDEGEHVYRFYEQAGNRHHRSIDLYSLQAAARPAHSQSERALNLVMTHRLRTLEWWADVLEMDVTTAPVRLVDMLEQWNSNRRMAAARPAHTQSERALNLVMTHRLRTLEWWAEVLEMDDDGSSEDREGKHERSSVKSPVLRWLTCWSSGTPIEEWLVDMLEQWNSNRRMAQMLFAILLLSATFSVPATKLSSLEGMNATCGNVLSYAQRHMARIETFLFDLILQDSSGLAIQEGQEAPQNGDEEPLDTSAEAALKRTMDVLLGDTDEANDLEMEEAEEEPEEEPEDDVIEARSVAVSAIGARNASRRISSSTPAAAAIAVTLTQPPSPPPWPTPRPSPLSLPPPAPPTQASAYLSLSLSPSLPIIIIIIIIINNINIAIVSTTAAAAATSEDDPAEEEDSVTAGASVHSPD</sequence>
<evidence type="ECO:0000256" key="12">
    <source>
        <dbReference type="PIRSR" id="PIRSR605502-1"/>
    </source>
</evidence>
<feature type="binding site" evidence="12">
    <location>
        <position position="108"/>
    </location>
    <ligand>
        <name>Mg(2+)</name>
        <dbReference type="ChEBI" id="CHEBI:18420"/>
        <label>1</label>
    </ligand>
</feature>
<feature type="compositionally biased region" description="Pro residues" evidence="13">
    <location>
        <begin position="750"/>
        <end position="772"/>
    </location>
</feature>
<keyword evidence="14" id="KW-0472">Membrane</keyword>
<reference evidence="16 17" key="1">
    <citation type="submission" date="2016-02" db="EMBL/GenBank/DDBJ databases">
        <title>Genome analysis of coral dinoflagellate symbionts highlights evolutionary adaptations to a symbiotic lifestyle.</title>
        <authorList>
            <person name="Aranda M."/>
            <person name="Li Y."/>
            <person name="Liew Y.J."/>
            <person name="Baumgarten S."/>
            <person name="Simakov O."/>
            <person name="Wilson M."/>
            <person name="Piel J."/>
            <person name="Ashoor H."/>
            <person name="Bougouffa S."/>
            <person name="Bajic V.B."/>
            <person name="Ryu T."/>
            <person name="Ravasi T."/>
            <person name="Bayer T."/>
            <person name="Micklem G."/>
            <person name="Kim H."/>
            <person name="Bhak J."/>
            <person name="Lajeunesse T.C."/>
            <person name="Voolstra C.R."/>
        </authorList>
    </citation>
    <scope>NUCLEOTIDE SEQUENCE [LARGE SCALE GENOMIC DNA]</scope>
    <source>
        <strain evidence="16 17">CCMP2467</strain>
    </source>
</reference>
<dbReference type="GO" id="GO:0032040">
    <property type="term" value="C:small-subunit processome"/>
    <property type="evidence" value="ECO:0007669"/>
    <property type="project" value="InterPro"/>
</dbReference>
<dbReference type="Gene3D" id="1.10.4080.10">
    <property type="entry name" value="ADP-ribosylation/Crystallin J1"/>
    <property type="match status" value="1"/>
</dbReference>
<feature type="compositionally biased region" description="Acidic residues" evidence="13">
    <location>
        <begin position="815"/>
        <end position="825"/>
    </location>
</feature>
<evidence type="ECO:0000256" key="2">
    <source>
        <dbReference type="ARBA" id="ARBA00012255"/>
    </source>
</evidence>
<keyword evidence="12" id="KW-0479">Metal-binding</keyword>
<feature type="binding site" evidence="12">
    <location>
        <position position="106"/>
    </location>
    <ligand>
        <name>Mg(2+)</name>
        <dbReference type="ChEBI" id="CHEBI:18420"/>
        <label>1</label>
    </ligand>
</feature>
<gene>
    <name evidence="16" type="ORF">AK812_SmicGene24895</name>
</gene>
<dbReference type="AlphaFoldDB" id="A0A1Q9DDS4"/>
<feature type="binding site" evidence="12">
    <location>
        <position position="338"/>
    </location>
    <ligand>
        <name>Mg(2+)</name>
        <dbReference type="ChEBI" id="CHEBI:18420"/>
        <label>1</label>
    </ligand>
</feature>
<evidence type="ECO:0000256" key="6">
    <source>
        <dbReference type="ARBA" id="ARBA00042471"/>
    </source>
</evidence>
<keyword evidence="14" id="KW-0812">Transmembrane</keyword>
<evidence type="ECO:0000256" key="7">
    <source>
        <dbReference type="ARBA" id="ARBA00042722"/>
    </source>
</evidence>
<evidence type="ECO:0000256" key="9">
    <source>
        <dbReference type="ARBA" id="ARBA00043187"/>
    </source>
</evidence>
<protein>
    <recommendedName>
        <fullName evidence="4">ADP-ribosylhydrolase ARH3</fullName>
        <ecNumber evidence="2">3.2.1.143</ecNumber>
    </recommendedName>
    <alternativeName>
        <fullName evidence="5">ADP-ribose glycohydrolase ARH3</fullName>
    </alternativeName>
    <alternativeName>
        <fullName evidence="6">ADP-ribosylhydrolase 3</fullName>
    </alternativeName>
    <alternativeName>
        <fullName evidence="9">O-acetyl-ADP-ribose deacetylase ARH3</fullName>
    </alternativeName>
    <alternativeName>
        <fullName evidence="10">Poly(ADP-ribose) glycohydrolase ARH3</fullName>
    </alternativeName>
    <alternativeName>
        <fullName evidence="8">[Protein ADP-ribosylarginine] hydrolase-like protein 2</fullName>
    </alternativeName>
    <alternativeName>
        <fullName evidence="7">[Protein ADP-ribosylserine] hydrolase</fullName>
    </alternativeName>
</protein>
<evidence type="ECO:0000256" key="5">
    <source>
        <dbReference type="ARBA" id="ARBA00042398"/>
    </source>
</evidence>
<dbReference type="GO" id="GO:0006364">
    <property type="term" value="P:rRNA processing"/>
    <property type="evidence" value="ECO:0007669"/>
    <property type="project" value="InterPro"/>
</dbReference>
<dbReference type="EC" id="3.2.1.143" evidence="2"/>
<evidence type="ECO:0000259" key="15">
    <source>
        <dbReference type="Pfam" id="PF08625"/>
    </source>
</evidence>
<feature type="binding site" evidence="12">
    <location>
        <position position="107"/>
    </location>
    <ligand>
        <name>Mg(2+)</name>
        <dbReference type="ChEBI" id="CHEBI:18420"/>
        <label>1</label>
    </ligand>
</feature>
<feature type="binding site" evidence="12">
    <location>
        <position position="339"/>
    </location>
    <ligand>
        <name>Mg(2+)</name>
        <dbReference type="ChEBI" id="CHEBI:18420"/>
        <label>1</label>
    </ligand>
</feature>
<dbReference type="Pfam" id="PF03747">
    <property type="entry name" value="ADP_ribosyl_GH"/>
    <property type="match status" value="1"/>
</dbReference>
<keyword evidence="14" id="KW-1133">Transmembrane helix</keyword>
<evidence type="ECO:0000256" key="4">
    <source>
        <dbReference type="ARBA" id="ARBA00041057"/>
    </source>
</evidence>
<evidence type="ECO:0000256" key="10">
    <source>
        <dbReference type="ARBA" id="ARBA00043193"/>
    </source>
</evidence>
<evidence type="ECO:0000256" key="11">
    <source>
        <dbReference type="ARBA" id="ARBA00049015"/>
    </source>
</evidence>
<comment type="caution">
    <text evidence="16">The sequence shown here is derived from an EMBL/GenBank/DDBJ whole genome shotgun (WGS) entry which is preliminary data.</text>
</comment>
<dbReference type="InterPro" id="IPR013934">
    <property type="entry name" value="Utp13_C"/>
</dbReference>
<dbReference type="Pfam" id="PF08625">
    <property type="entry name" value="Utp13"/>
    <property type="match status" value="1"/>
</dbReference>
<evidence type="ECO:0000256" key="13">
    <source>
        <dbReference type="SAM" id="MobiDB-lite"/>
    </source>
</evidence>
<evidence type="ECO:0000256" key="14">
    <source>
        <dbReference type="SAM" id="Phobius"/>
    </source>
</evidence>
<feature type="region of interest" description="Disordered" evidence="13">
    <location>
        <begin position="747"/>
        <end position="775"/>
    </location>
</feature>
<feature type="region of interest" description="Disordered" evidence="13">
    <location>
        <begin position="814"/>
        <end position="836"/>
    </location>
</feature>
<feature type="binding site" evidence="12">
    <location>
        <position position="336"/>
    </location>
    <ligand>
        <name>Mg(2+)</name>
        <dbReference type="ChEBI" id="CHEBI:18420"/>
        <label>1</label>
    </ligand>
</feature>
<dbReference type="SUPFAM" id="SSF101478">
    <property type="entry name" value="ADP-ribosylglycohydrolase"/>
    <property type="match status" value="1"/>
</dbReference>
<feature type="domain" description="U3 small nucleolar RNA-associated protein 13 C-terminal" evidence="15">
    <location>
        <begin position="580"/>
        <end position="645"/>
    </location>
</feature>
<dbReference type="InterPro" id="IPR050792">
    <property type="entry name" value="ADP-ribosylglycohydrolase"/>
</dbReference>
<keyword evidence="17" id="KW-1185">Reference proteome</keyword>
<dbReference type="OrthoDB" id="410104at2759"/>
<name>A0A1Q9DDS4_SYMMI</name>
<comment type="cofactor">
    <cofactor evidence="12">
        <name>Mg(2+)</name>
        <dbReference type="ChEBI" id="CHEBI:18420"/>
    </cofactor>
    <text evidence="12">Binds 2 magnesium ions per subunit.</text>
</comment>
<keyword evidence="12" id="KW-0460">Magnesium</keyword>
<organism evidence="16 17">
    <name type="scientific">Symbiodinium microadriaticum</name>
    <name type="common">Dinoflagellate</name>
    <name type="synonym">Zooxanthella microadriatica</name>
    <dbReference type="NCBI Taxonomy" id="2951"/>
    <lineage>
        <taxon>Eukaryota</taxon>
        <taxon>Sar</taxon>
        <taxon>Alveolata</taxon>
        <taxon>Dinophyceae</taxon>
        <taxon>Suessiales</taxon>
        <taxon>Symbiodiniaceae</taxon>
        <taxon>Symbiodinium</taxon>
    </lineage>
</organism>
<dbReference type="GO" id="GO:0046872">
    <property type="term" value="F:metal ion binding"/>
    <property type="evidence" value="ECO:0007669"/>
    <property type="project" value="UniProtKB-KW"/>
</dbReference>
<comment type="catalytic activity">
    <reaction evidence="11">
        <text>alpha-NAD(+) + H2O = ADP-D-ribose + nicotinamide + H(+)</text>
        <dbReference type="Rhea" id="RHEA:68792"/>
        <dbReference type="ChEBI" id="CHEBI:15377"/>
        <dbReference type="ChEBI" id="CHEBI:15378"/>
        <dbReference type="ChEBI" id="CHEBI:17154"/>
        <dbReference type="ChEBI" id="CHEBI:57967"/>
        <dbReference type="ChEBI" id="CHEBI:77017"/>
    </reaction>
</comment>
<proteinExistence type="inferred from homology"/>
<dbReference type="GO" id="GO:0004649">
    <property type="term" value="F:poly(ADP-ribose) glycohydrolase activity"/>
    <property type="evidence" value="ECO:0007669"/>
    <property type="project" value="UniProtKB-EC"/>
</dbReference>
<evidence type="ECO:0000256" key="1">
    <source>
        <dbReference type="ARBA" id="ARBA00010702"/>
    </source>
</evidence>